<keyword evidence="1 2" id="KW-0963">Cytoplasm</keyword>
<dbReference type="EMBL" id="JAVFKY010000004">
    <property type="protein sequence ID" value="KAK5577810.1"/>
    <property type="molecule type" value="Genomic_DNA"/>
</dbReference>
<dbReference type="Proteomes" id="UP001344447">
    <property type="component" value="Unassembled WGS sequence"/>
</dbReference>
<comment type="subcellular location">
    <subcellularLocation>
        <location evidence="2">Cytoplasm</location>
    </subcellularLocation>
    <subcellularLocation>
        <location evidence="2">Nucleus</location>
    </subcellularLocation>
</comment>
<keyword evidence="2" id="KW-0539">Nucleus</keyword>
<name>A0AAN7TYU1_9MYCE</name>
<dbReference type="GO" id="GO:0006606">
    <property type="term" value="P:protein import into nucleus"/>
    <property type="evidence" value="ECO:0007669"/>
    <property type="project" value="UniProtKB-ARBA"/>
</dbReference>
<dbReference type="FunFam" id="3.10.450.50:FF:000005">
    <property type="entry name" value="Nuclear transport factor 2"/>
    <property type="match status" value="1"/>
</dbReference>
<dbReference type="PROSITE" id="PS50177">
    <property type="entry name" value="NTF2_DOMAIN"/>
    <property type="match status" value="1"/>
</dbReference>
<dbReference type="GO" id="GO:0051028">
    <property type="term" value="P:mRNA transport"/>
    <property type="evidence" value="ECO:0007669"/>
    <property type="project" value="UniProtKB-UniRule"/>
</dbReference>
<comment type="caution">
    <text evidence="4">The sequence shown here is derived from an EMBL/GenBank/DDBJ whole genome shotgun (WGS) entry which is preliminary data.</text>
</comment>
<dbReference type="GO" id="GO:0005635">
    <property type="term" value="C:nuclear envelope"/>
    <property type="evidence" value="ECO:0007669"/>
    <property type="project" value="UniProtKB-ARBA"/>
</dbReference>
<evidence type="ECO:0000313" key="4">
    <source>
        <dbReference type="EMBL" id="KAK5577810.1"/>
    </source>
</evidence>
<dbReference type="InterPro" id="IPR018222">
    <property type="entry name" value="Nuclear_transport_factor_2_euk"/>
</dbReference>
<dbReference type="Pfam" id="PF02136">
    <property type="entry name" value="NTF2"/>
    <property type="match status" value="1"/>
</dbReference>
<sequence>MQVDPQVAAVGKQFVEHYYGIFDSNRAGLGQIYQQQSTLTWEGKFLVGVEKIVSHLVELPFKQTNRKINSIDCQQTYQPGIMITVTGTLIIDGEAKNQLKFVQVFNLASNNGSFLLINDFFRLVLD</sequence>
<feature type="domain" description="NTF2" evidence="3">
    <location>
        <begin position="10"/>
        <end position="123"/>
    </location>
</feature>
<dbReference type="InterPro" id="IPR045875">
    <property type="entry name" value="NTF2"/>
</dbReference>
<dbReference type="CDD" id="cd00780">
    <property type="entry name" value="NTF2"/>
    <property type="match status" value="1"/>
</dbReference>
<proteinExistence type="predicted"/>
<protein>
    <recommendedName>
        <fullName evidence="2">Nuclear transport factor 2</fullName>
        <shortName evidence="2">NTF-2</shortName>
    </recommendedName>
</protein>
<evidence type="ECO:0000256" key="2">
    <source>
        <dbReference type="RuleBase" id="RU369002"/>
    </source>
</evidence>
<organism evidence="4 5">
    <name type="scientific">Dictyostelium firmibasis</name>
    <dbReference type="NCBI Taxonomy" id="79012"/>
    <lineage>
        <taxon>Eukaryota</taxon>
        <taxon>Amoebozoa</taxon>
        <taxon>Evosea</taxon>
        <taxon>Eumycetozoa</taxon>
        <taxon>Dictyostelia</taxon>
        <taxon>Dictyosteliales</taxon>
        <taxon>Dictyosteliaceae</taxon>
        <taxon>Dictyostelium</taxon>
    </lineage>
</organism>
<comment type="function">
    <text evidence="2">Has a role in nuclear-cytoplasmic transport of proteins and mRNAs.</text>
</comment>
<keyword evidence="5" id="KW-1185">Reference proteome</keyword>
<dbReference type="SUPFAM" id="SSF54427">
    <property type="entry name" value="NTF2-like"/>
    <property type="match status" value="1"/>
</dbReference>
<evidence type="ECO:0000256" key="1">
    <source>
        <dbReference type="ARBA" id="ARBA00022490"/>
    </source>
</evidence>
<accession>A0AAN7TYU1</accession>
<reference evidence="4 5" key="1">
    <citation type="submission" date="2023-11" db="EMBL/GenBank/DDBJ databases">
        <title>Dfirmibasis_genome.</title>
        <authorList>
            <person name="Edelbroek B."/>
            <person name="Kjellin J."/>
            <person name="Jerlstrom-Hultqvist J."/>
            <person name="Soderbom F."/>
        </authorList>
    </citation>
    <scope>NUCLEOTIDE SEQUENCE [LARGE SCALE GENOMIC DNA]</scope>
    <source>
        <strain evidence="4 5">TNS-C-14</strain>
    </source>
</reference>
<dbReference type="GO" id="GO:0005737">
    <property type="term" value="C:cytoplasm"/>
    <property type="evidence" value="ECO:0007669"/>
    <property type="project" value="UniProtKB-SubCell"/>
</dbReference>
<dbReference type="PANTHER" id="PTHR12612">
    <property type="entry name" value="NUCLEAR TRANSPORT FACTOR 2"/>
    <property type="match status" value="1"/>
</dbReference>
<evidence type="ECO:0000259" key="3">
    <source>
        <dbReference type="PROSITE" id="PS50177"/>
    </source>
</evidence>
<keyword evidence="2" id="KW-0813">Transport</keyword>
<dbReference type="AlphaFoldDB" id="A0AAN7TYU1"/>
<dbReference type="InterPro" id="IPR032710">
    <property type="entry name" value="NTF2-like_dom_sf"/>
</dbReference>
<evidence type="ECO:0000313" key="5">
    <source>
        <dbReference type="Proteomes" id="UP001344447"/>
    </source>
</evidence>
<dbReference type="Gene3D" id="3.10.450.50">
    <property type="match status" value="1"/>
</dbReference>
<keyword evidence="2" id="KW-0653">Protein transport</keyword>
<gene>
    <name evidence="4" type="ORF">RB653_002758</name>
</gene>
<dbReference type="InterPro" id="IPR002075">
    <property type="entry name" value="NTF2_dom"/>
</dbReference>